<organism evidence="2 3">
    <name type="scientific">Flavobacterium azooxidireducens</name>
    <dbReference type="NCBI Taxonomy" id="1871076"/>
    <lineage>
        <taxon>Bacteria</taxon>
        <taxon>Pseudomonadati</taxon>
        <taxon>Bacteroidota</taxon>
        <taxon>Flavobacteriia</taxon>
        <taxon>Flavobacteriales</taxon>
        <taxon>Flavobacteriaceae</taxon>
        <taxon>Flavobacterium</taxon>
    </lineage>
</organism>
<keyword evidence="1" id="KW-0732">Signal</keyword>
<feature type="signal peptide" evidence="1">
    <location>
        <begin position="1"/>
        <end position="26"/>
    </location>
</feature>
<protein>
    <submittedName>
        <fullName evidence="2">DUF4861 domain-containing protein</fullName>
    </submittedName>
</protein>
<dbReference type="PROSITE" id="PS51257">
    <property type="entry name" value="PROKAR_LIPOPROTEIN"/>
    <property type="match status" value="1"/>
</dbReference>
<evidence type="ECO:0000313" key="3">
    <source>
        <dbReference type="Proteomes" id="UP000830583"/>
    </source>
</evidence>
<proteinExistence type="predicted"/>
<keyword evidence="3" id="KW-1185">Reference proteome</keyword>
<sequence>MNFTKSIIAFCAICAFSSCNSTKSTAQASTNSKTYAEISVKEGGKWNGRKYEGGTFKNISDLKVPDTHTDHSFYIRYEGPGWESNKVGYRLYLDWRNAIDIFGKLTDEMVLPQVGQDGFDSYHNMSEWGADILKVGKGLGIGSIGRMVNNEMQHFKEVDSTFAKVDNNKNKSVVNVDYFGWKTNDQKTNLKSELTIFPDERYTKHTIKSSVALDGICTGIVNLYNLPMVQKVSENKKWAYIATYGKQTLFDDNLGMAVFYEVNSAEKVFQGAHDHLIQFKPTSNEITFYFLGAWEKEVNGIKTEAQFYQYLDENLSQLNKSNKLN</sequence>
<dbReference type="EMBL" id="CP096205">
    <property type="protein sequence ID" value="UPQ78893.1"/>
    <property type="molecule type" value="Genomic_DNA"/>
</dbReference>
<evidence type="ECO:0000256" key="1">
    <source>
        <dbReference type="SAM" id="SignalP"/>
    </source>
</evidence>
<dbReference type="Pfam" id="PF16153">
    <property type="entry name" value="DUF4861"/>
    <property type="match status" value="1"/>
</dbReference>
<name>A0ABY4KGQ1_9FLAO</name>
<reference evidence="2" key="1">
    <citation type="submission" date="2022-04" db="EMBL/GenBank/DDBJ databases">
        <title>Consumption of N2O by Flavobacterium azooxidireducens sp. nov. isolated from Decomposing Leaf Litter of Phragmites australis (Cav.).</title>
        <authorList>
            <person name="Behrendt U."/>
            <person name="Spanner T."/>
            <person name="Augustin J."/>
            <person name="Horn M.A."/>
            <person name="Kolb S."/>
            <person name="Ulrich A."/>
        </authorList>
    </citation>
    <scope>NUCLEOTIDE SEQUENCE</scope>
    <source>
        <strain evidence="2">IGB 4-14</strain>
    </source>
</reference>
<dbReference type="RefSeq" id="WP_248433866.1">
    <property type="nucleotide sequence ID" value="NZ_CP096205.1"/>
</dbReference>
<accession>A0ABY4KGQ1</accession>
<dbReference type="Proteomes" id="UP000830583">
    <property type="component" value="Chromosome"/>
</dbReference>
<evidence type="ECO:0000313" key="2">
    <source>
        <dbReference type="EMBL" id="UPQ78893.1"/>
    </source>
</evidence>
<gene>
    <name evidence="2" type="ORF">M0M57_14890</name>
</gene>
<feature type="chain" id="PRO_5046643156" evidence="1">
    <location>
        <begin position="27"/>
        <end position="325"/>
    </location>
</feature>
<dbReference type="InterPro" id="IPR032342">
    <property type="entry name" value="DUF4861"/>
</dbReference>